<dbReference type="PANTHER" id="PTHR43051:SF1">
    <property type="entry name" value="POLYNUCLEOTIDE ADENYLYLTRANSFERASE FAMILY PROTEIN"/>
    <property type="match status" value="1"/>
</dbReference>
<feature type="domain" description="Polymerase A arginine-rich C-terminal" evidence="11">
    <location>
        <begin position="324"/>
        <end position="440"/>
    </location>
</feature>
<feature type="region of interest" description="Disordered" evidence="9">
    <location>
        <begin position="424"/>
        <end position="476"/>
    </location>
</feature>
<dbReference type="HAMAP" id="MF_00957">
    <property type="entry name" value="PolyA_pol"/>
    <property type="match status" value="1"/>
</dbReference>
<accession>A0A2S9GTJ7</accession>
<dbReference type="EMBL" id="PUGF01000031">
    <property type="protein sequence ID" value="PRC91016.1"/>
    <property type="molecule type" value="Genomic_DNA"/>
</dbReference>
<dbReference type="GO" id="GO:0003723">
    <property type="term" value="F:RNA binding"/>
    <property type="evidence" value="ECO:0007669"/>
    <property type="project" value="UniProtKB-UniRule"/>
</dbReference>
<dbReference type="NCBIfam" id="TIGR01942">
    <property type="entry name" value="pcnB"/>
    <property type="match status" value="1"/>
</dbReference>
<evidence type="ECO:0000313" key="13">
    <source>
        <dbReference type="EMBL" id="PRC91016.1"/>
    </source>
</evidence>
<reference evidence="13 14" key="1">
    <citation type="submission" date="2018-02" db="EMBL/GenBank/DDBJ databases">
        <title>Solimicrobium silvestre gen. nov., sp. nov., isolated from alpine forest soil.</title>
        <authorList>
            <person name="Margesin R."/>
            <person name="Albuquerque L."/>
            <person name="Zhang D.-C."/>
            <person name="Froufe H.J.C."/>
            <person name="Severino R."/>
            <person name="Roxo I."/>
            <person name="Egas C."/>
            <person name="Da Costa M.S."/>
        </authorList>
    </citation>
    <scope>NUCLEOTIDE SEQUENCE [LARGE SCALE GENOMIC DNA]</scope>
    <source>
        <strain evidence="13 14">S20-91</strain>
    </source>
</reference>
<dbReference type="GO" id="GO:0005524">
    <property type="term" value="F:ATP binding"/>
    <property type="evidence" value="ECO:0007669"/>
    <property type="project" value="UniProtKB-UniRule"/>
</dbReference>
<protein>
    <recommendedName>
        <fullName evidence="7">Poly(A) polymerase I</fullName>
        <shortName evidence="7">PAP I</shortName>
        <ecNumber evidence="7">2.7.7.19</ecNumber>
    </recommendedName>
</protein>
<name>A0A2S9GTJ7_9BURK</name>
<comment type="caution">
    <text evidence="13">The sequence shown here is derived from an EMBL/GenBank/DDBJ whole genome shotgun (WGS) entry which is preliminary data.</text>
</comment>
<proteinExistence type="inferred from homology"/>
<dbReference type="CDD" id="cd05398">
    <property type="entry name" value="NT_ClassII-CCAase"/>
    <property type="match status" value="1"/>
</dbReference>
<dbReference type="InterPro" id="IPR052191">
    <property type="entry name" value="tRNA_ntf/polyA_polymerase_I"/>
</dbReference>
<evidence type="ECO:0000259" key="12">
    <source>
        <dbReference type="Pfam" id="PF12627"/>
    </source>
</evidence>
<evidence type="ECO:0000256" key="3">
    <source>
        <dbReference type="ARBA" id="ARBA00022741"/>
    </source>
</evidence>
<evidence type="ECO:0000259" key="10">
    <source>
        <dbReference type="Pfam" id="PF01743"/>
    </source>
</evidence>
<dbReference type="Pfam" id="PF01743">
    <property type="entry name" value="PolyA_pol"/>
    <property type="match status" value="1"/>
</dbReference>
<dbReference type="RefSeq" id="WP_105534042.1">
    <property type="nucleotide sequence ID" value="NZ_PUGF01000031.1"/>
</dbReference>
<evidence type="ECO:0000256" key="1">
    <source>
        <dbReference type="ARBA" id="ARBA00022664"/>
    </source>
</evidence>
<feature type="compositionally biased region" description="Basic residues" evidence="9">
    <location>
        <begin position="461"/>
        <end position="476"/>
    </location>
</feature>
<comment type="similarity">
    <text evidence="7 8">Belongs to the tRNA nucleotidyltransferase/poly(A) polymerase family.</text>
</comment>
<keyword evidence="1 7" id="KW-0507">mRNA processing</keyword>
<keyword evidence="3 7" id="KW-0547">Nucleotide-binding</keyword>
<sequence>MIKQLIKKIFGSPEPKPVKPAVAKLKTLTVKQHGIDPGLVSSNAVRVTHTLQQAGFKAFIVGGAVRDLLLGVKPKDFDIATDATPEQVKRLFRRAFIIGKRFQIVHVMFGSDLLEVTTFRGAATDGAPKDEFGRVLRDNTFGEQPEDATRRDFTINAMYYDPATQTVLDYHGGMADIRKKTLRIIGQPEARYREDPVRMLRVVRFAAKLQFDIAPTTRAPIPVMAALIDNVPTARVFDEMLKLLTSGHALACLQQLRQEGLHHGLLPLLDVVLEQPLGAKFVTLALNNTDERVKQGKTVSPGFLFASLLWHQVLAKWQAYEAAGEFPIPALHLAADDVLQTQTDSLALQRRIGSDMRDIWAMQPRFDRRVGKTPYKLIEHPRFRAGLDFLVLRAASGEIDQEIATWWTEFLASDNVGRETLLAAKPRSTKKPATSKAQDKVVNKAPAPSDAEEEAETKAAAPRKRRRRPKKPAAME</sequence>
<feature type="domain" description="tRNA nucleotidyltransferase/poly(A) polymerase RNA and SrmB- binding" evidence="12">
    <location>
        <begin position="211"/>
        <end position="270"/>
    </location>
</feature>
<evidence type="ECO:0000313" key="14">
    <source>
        <dbReference type="Proteomes" id="UP000237839"/>
    </source>
</evidence>
<evidence type="ECO:0000256" key="5">
    <source>
        <dbReference type="ARBA" id="ARBA00022884"/>
    </source>
</evidence>
<dbReference type="Gene3D" id="3.30.460.10">
    <property type="entry name" value="Beta Polymerase, domain 2"/>
    <property type="match status" value="1"/>
</dbReference>
<evidence type="ECO:0000259" key="11">
    <source>
        <dbReference type="Pfam" id="PF12626"/>
    </source>
</evidence>
<evidence type="ECO:0000256" key="8">
    <source>
        <dbReference type="RuleBase" id="RU003953"/>
    </source>
</evidence>
<dbReference type="InterPro" id="IPR043519">
    <property type="entry name" value="NT_sf"/>
</dbReference>
<dbReference type="GO" id="GO:0006397">
    <property type="term" value="P:mRNA processing"/>
    <property type="evidence" value="ECO:0007669"/>
    <property type="project" value="UniProtKB-KW"/>
</dbReference>
<feature type="active site" evidence="7">
    <location>
        <position position="78"/>
    </location>
</feature>
<comment type="function">
    <text evidence="7">Adds poly(A) tail to the 3' end of many RNAs, which usually targets these RNAs for decay. Plays a significant role in the global control of gene expression, through influencing the rate of transcript degradation, and in the general RNA quality control.</text>
</comment>
<evidence type="ECO:0000256" key="6">
    <source>
        <dbReference type="ARBA" id="ARBA00023163"/>
    </source>
</evidence>
<dbReference type="SUPFAM" id="SSF81301">
    <property type="entry name" value="Nucleotidyltransferase"/>
    <property type="match status" value="1"/>
</dbReference>
<organism evidence="13 14">
    <name type="scientific">Solimicrobium silvestre</name>
    <dbReference type="NCBI Taxonomy" id="2099400"/>
    <lineage>
        <taxon>Bacteria</taxon>
        <taxon>Pseudomonadati</taxon>
        <taxon>Pseudomonadota</taxon>
        <taxon>Betaproteobacteria</taxon>
        <taxon>Burkholderiales</taxon>
        <taxon>Oxalobacteraceae</taxon>
        <taxon>Solimicrobium</taxon>
    </lineage>
</organism>
<feature type="active site" evidence="7">
    <location>
        <position position="76"/>
    </location>
</feature>
<dbReference type="Gene3D" id="1.10.3090.10">
    <property type="entry name" value="cca-adding enzyme, domain 2"/>
    <property type="match status" value="1"/>
</dbReference>
<feature type="active site" evidence="7">
    <location>
        <position position="152"/>
    </location>
</feature>
<dbReference type="InterPro" id="IPR032828">
    <property type="entry name" value="PolyA_RNA-bd"/>
</dbReference>
<dbReference type="GO" id="GO:1990817">
    <property type="term" value="F:poly(A) RNA polymerase activity"/>
    <property type="evidence" value="ECO:0007669"/>
    <property type="project" value="UniProtKB-UniRule"/>
</dbReference>
<keyword evidence="5 7" id="KW-0694">RNA-binding</keyword>
<evidence type="ECO:0000256" key="7">
    <source>
        <dbReference type="HAMAP-Rule" id="MF_00957"/>
    </source>
</evidence>
<dbReference type="OrthoDB" id="9805698at2"/>
<keyword evidence="4 7" id="KW-0067">ATP-binding</keyword>
<keyword evidence="14" id="KW-1185">Reference proteome</keyword>
<feature type="domain" description="Poly A polymerase head" evidence="10">
    <location>
        <begin position="58"/>
        <end position="183"/>
    </location>
</feature>
<dbReference type="Pfam" id="PF12627">
    <property type="entry name" value="PolyA_pol_RNAbd"/>
    <property type="match status" value="1"/>
</dbReference>
<evidence type="ECO:0000256" key="4">
    <source>
        <dbReference type="ARBA" id="ARBA00022840"/>
    </source>
</evidence>
<evidence type="ECO:0000256" key="2">
    <source>
        <dbReference type="ARBA" id="ARBA00022679"/>
    </source>
</evidence>
<gene>
    <name evidence="7" type="primary">pcnB</name>
    <name evidence="13" type="ORF">S2091_4312</name>
</gene>
<dbReference type="InterPro" id="IPR002646">
    <property type="entry name" value="PolA_pol_head_dom"/>
</dbReference>
<dbReference type="InterPro" id="IPR025866">
    <property type="entry name" value="PolyA_pol_arg_C_dom"/>
</dbReference>
<keyword evidence="2 7" id="KW-0808">Transferase</keyword>
<dbReference type="Pfam" id="PF12626">
    <property type="entry name" value="PolyA_pol_arg_C"/>
    <property type="match status" value="1"/>
</dbReference>
<dbReference type="Proteomes" id="UP000237839">
    <property type="component" value="Unassembled WGS sequence"/>
</dbReference>
<dbReference type="SUPFAM" id="SSF81891">
    <property type="entry name" value="Poly A polymerase C-terminal region-like"/>
    <property type="match status" value="1"/>
</dbReference>
<dbReference type="InterPro" id="IPR010206">
    <property type="entry name" value="PolA_pol_I"/>
</dbReference>
<comment type="catalytic activity">
    <reaction evidence="7">
        <text>RNA(n) + ATP = RNA(n)-3'-adenine ribonucleotide + diphosphate</text>
        <dbReference type="Rhea" id="RHEA:11332"/>
        <dbReference type="Rhea" id="RHEA-COMP:14527"/>
        <dbReference type="Rhea" id="RHEA-COMP:17347"/>
        <dbReference type="ChEBI" id="CHEBI:30616"/>
        <dbReference type="ChEBI" id="CHEBI:33019"/>
        <dbReference type="ChEBI" id="CHEBI:140395"/>
        <dbReference type="ChEBI" id="CHEBI:173115"/>
        <dbReference type="EC" id="2.7.7.19"/>
    </reaction>
</comment>
<evidence type="ECO:0000256" key="9">
    <source>
        <dbReference type="SAM" id="MobiDB-lite"/>
    </source>
</evidence>
<dbReference type="GO" id="GO:0043633">
    <property type="term" value="P:polyadenylation-dependent RNA catabolic process"/>
    <property type="evidence" value="ECO:0007669"/>
    <property type="project" value="InterPro"/>
</dbReference>
<dbReference type="EC" id="2.7.7.19" evidence="7"/>
<dbReference type="AlphaFoldDB" id="A0A2S9GTJ7"/>
<keyword evidence="6 7" id="KW-0804">Transcription</keyword>
<dbReference type="PANTHER" id="PTHR43051">
    <property type="entry name" value="POLYNUCLEOTIDE ADENYLYLTRANSFERASE FAMILY PROTEIN"/>
    <property type="match status" value="1"/>
</dbReference>